<comment type="caution">
    <text evidence="1">The sequence shown here is derived from an EMBL/GenBank/DDBJ whole genome shotgun (WGS) entry which is preliminary data.</text>
</comment>
<protein>
    <submittedName>
        <fullName evidence="1">Uncharacterized protein</fullName>
    </submittedName>
</protein>
<accession>A0AAE0GFE5</accession>
<dbReference type="AlphaFoldDB" id="A0AAE0GFE5"/>
<organism evidence="1 2">
    <name type="scientific">Cymbomonas tetramitiformis</name>
    <dbReference type="NCBI Taxonomy" id="36881"/>
    <lineage>
        <taxon>Eukaryota</taxon>
        <taxon>Viridiplantae</taxon>
        <taxon>Chlorophyta</taxon>
        <taxon>Pyramimonadophyceae</taxon>
        <taxon>Pyramimonadales</taxon>
        <taxon>Pyramimonadaceae</taxon>
        <taxon>Cymbomonas</taxon>
    </lineage>
</organism>
<proteinExistence type="predicted"/>
<keyword evidence="2" id="KW-1185">Reference proteome</keyword>
<gene>
    <name evidence="1" type="ORF">CYMTET_14912</name>
</gene>
<dbReference type="Proteomes" id="UP001190700">
    <property type="component" value="Unassembled WGS sequence"/>
</dbReference>
<reference evidence="1 2" key="1">
    <citation type="journal article" date="2015" name="Genome Biol. Evol.">
        <title>Comparative Genomics of a Bacterivorous Green Alga Reveals Evolutionary Causalities and Consequences of Phago-Mixotrophic Mode of Nutrition.</title>
        <authorList>
            <person name="Burns J.A."/>
            <person name="Paasch A."/>
            <person name="Narechania A."/>
            <person name="Kim E."/>
        </authorList>
    </citation>
    <scope>NUCLEOTIDE SEQUENCE [LARGE SCALE GENOMIC DNA]</scope>
    <source>
        <strain evidence="1 2">PLY_AMNH</strain>
    </source>
</reference>
<dbReference type="EMBL" id="LGRX02006261">
    <property type="protein sequence ID" value="KAK3277048.1"/>
    <property type="molecule type" value="Genomic_DNA"/>
</dbReference>
<sequence length="258" mass="27650">MVHFQRGHMSDHIEAYGDLPACGAAAANTAVQSVISKGGVTWPPGNRDQLTRKVANWLCKHARPLSLPERDTELKDVLSFASDGGYSLPAAQNVVRHLCALSGKVLANDRRKVSSLRAAGVDPSAENGIARLGILLYFWAGGGTELGETLVRAVHFGDVAHTGDATKKALASLGIGECSVRESESKNPKRTPTALSTQCESACTKQSLTKKALQMFDAESLQLNLSTDDSGSTSYREFQLDLLAWQVIEQSVRVTSVV</sequence>
<name>A0AAE0GFE5_9CHLO</name>
<evidence type="ECO:0000313" key="1">
    <source>
        <dbReference type="EMBL" id="KAK3277048.1"/>
    </source>
</evidence>
<evidence type="ECO:0000313" key="2">
    <source>
        <dbReference type="Proteomes" id="UP001190700"/>
    </source>
</evidence>